<evidence type="ECO:0000313" key="2">
    <source>
        <dbReference type="Proteomes" id="UP001501102"/>
    </source>
</evidence>
<accession>A0ABN3X1B7</accession>
<proteinExistence type="predicted"/>
<dbReference type="Proteomes" id="UP001501102">
    <property type="component" value="Unassembled WGS sequence"/>
</dbReference>
<organism evidence="1 2">
    <name type="scientific">Streptomyces thioluteus</name>
    <dbReference type="NCBI Taxonomy" id="66431"/>
    <lineage>
        <taxon>Bacteria</taxon>
        <taxon>Bacillati</taxon>
        <taxon>Actinomycetota</taxon>
        <taxon>Actinomycetes</taxon>
        <taxon>Kitasatosporales</taxon>
        <taxon>Streptomycetaceae</taxon>
        <taxon>Streptomyces</taxon>
    </lineage>
</organism>
<evidence type="ECO:0000313" key="1">
    <source>
        <dbReference type="EMBL" id="GAA2932987.1"/>
    </source>
</evidence>
<gene>
    <name evidence="1" type="ORF">GCM10020221_30950</name>
</gene>
<name>A0ABN3X1B7_STRTU</name>
<dbReference type="EMBL" id="BAAAXZ010000116">
    <property type="protein sequence ID" value="GAA2932987.1"/>
    <property type="molecule type" value="Genomic_DNA"/>
</dbReference>
<keyword evidence="2" id="KW-1185">Reference proteome</keyword>
<protein>
    <submittedName>
        <fullName evidence="1">Uncharacterized protein</fullName>
    </submittedName>
</protein>
<reference evidence="1 2" key="1">
    <citation type="journal article" date="2019" name="Int. J. Syst. Evol. Microbiol.">
        <title>The Global Catalogue of Microorganisms (GCM) 10K type strain sequencing project: providing services to taxonomists for standard genome sequencing and annotation.</title>
        <authorList>
            <consortium name="The Broad Institute Genomics Platform"/>
            <consortium name="The Broad Institute Genome Sequencing Center for Infectious Disease"/>
            <person name="Wu L."/>
            <person name="Ma J."/>
        </authorList>
    </citation>
    <scope>NUCLEOTIDE SEQUENCE [LARGE SCALE GENOMIC DNA]</scope>
    <source>
        <strain evidence="1 2">JCM 4087</strain>
    </source>
</reference>
<comment type="caution">
    <text evidence="1">The sequence shown here is derived from an EMBL/GenBank/DDBJ whole genome shotgun (WGS) entry which is preliminary data.</text>
</comment>
<sequence>MRDEEDGQAELPIEVAQQLEDRAGGLRVERGRRLVGEQHLGVAGQGAGDADALLLAAGELARVGLGLVGEADEVEELQGLAGALLAGEPEDLQRQLDVGLDGPRGEQVEVLEDHADAAACPAELGAGALPPAGERREVLTGHGDRAGGGALQEVDAADEGRFAGAALSDDAVHLAFAHVQIDAVEGGDLAAA</sequence>